<dbReference type="SUPFAM" id="SSF56300">
    <property type="entry name" value="Metallo-dependent phosphatases"/>
    <property type="match status" value="1"/>
</dbReference>
<dbReference type="PANTHER" id="PTHR31302:SF32">
    <property type="entry name" value="PHOSPHOESTERASE"/>
    <property type="match status" value="1"/>
</dbReference>
<dbReference type="EMBL" id="CP058560">
    <property type="protein sequence ID" value="QUH22828.1"/>
    <property type="molecule type" value="Genomic_DNA"/>
</dbReference>
<dbReference type="InterPro" id="IPR029052">
    <property type="entry name" value="Metallo-depent_PP-like"/>
</dbReference>
<dbReference type="AlphaFoldDB" id="A0A8T8K2X9"/>
<reference evidence="2" key="1">
    <citation type="submission" date="2020-07" db="EMBL/GenBank/DDBJ databases">
        <title>Methanobacterium. sp. MethCan genome.</title>
        <authorList>
            <person name="Postec A."/>
            <person name="Quemeneur M."/>
        </authorList>
    </citation>
    <scope>NUCLEOTIDE SEQUENCE</scope>
    <source>
        <strain evidence="2">MethCAN</strain>
    </source>
</reference>
<accession>A0A8T8K2X9</accession>
<dbReference type="GO" id="GO:0009245">
    <property type="term" value="P:lipid A biosynthetic process"/>
    <property type="evidence" value="ECO:0007669"/>
    <property type="project" value="TreeGrafter"/>
</dbReference>
<dbReference type="GO" id="GO:0008758">
    <property type="term" value="F:UDP-2,3-diacylglucosamine hydrolase activity"/>
    <property type="evidence" value="ECO:0007669"/>
    <property type="project" value="TreeGrafter"/>
</dbReference>
<dbReference type="KEGG" id="meme:HYG87_03075"/>
<evidence type="ECO:0000259" key="1">
    <source>
        <dbReference type="Pfam" id="PF00149"/>
    </source>
</evidence>
<dbReference type="GeneID" id="64819714"/>
<dbReference type="RefSeq" id="WP_211533774.1">
    <property type="nucleotide sequence ID" value="NZ_CP058560.1"/>
</dbReference>
<proteinExistence type="predicted"/>
<feature type="domain" description="Calcineurin-like phosphoesterase" evidence="1">
    <location>
        <begin position="47"/>
        <end position="205"/>
    </location>
</feature>
<dbReference type="Proteomes" id="UP000681041">
    <property type="component" value="Chromosome"/>
</dbReference>
<dbReference type="InterPro" id="IPR051158">
    <property type="entry name" value="Metallophosphoesterase_sf"/>
</dbReference>
<evidence type="ECO:0000313" key="2">
    <source>
        <dbReference type="EMBL" id="QUH22828.1"/>
    </source>
</evidence>
<dbReference type="CDD" id="cd07385">
    <property type="entry name" value="MPP_YkuE_C"/>
    <property type="match status" value="1"/>
</dbReference>
<dbReference type="Gene3D" id="3.60.21.10">
    <property type="match status" value="1"/>
</dbReference>
<sequence>MKFGKFILALLFLMVLFSYLYTETYWVETKEVVIESPDIPPEFDGKRIVFITDIHAGPYFPPERVDGVVKKVNSLEPDLILLGGDYIDRDYEYVPPVFESMEKLSAPMGVYGVLGNNDPQYLTLKTFEESTLNYIGNTGEWIQINDSRIRVAGVGDFNNGQQLIDRALGDATAEDFVILLSHNPDYFPELDHSMVDLVLAGHTHGGQVTFFGLWAPVMRTIYGQKYITGLIEENGSTMIVSNGLGTVILPVRFFAKPQIHVIELKSVN</sequence>
<protein>
    <submittedName>
        <fullName evidence="2">Metallophosphoesterase</fullName>
    </submittedName>
</protein>
<dbReference type="InterPro" id="IPR004843">
    <property type="entry name" value="Calcineurin-like_PHP"/>
</dbReference>
<dbReference type="Pfam" id="PF00149">
    <property type="entry name" value="Metallophos"/>
    <property type="match status" value="1"/>
</dbReference>
<name>A0A8T8K2X9_9EURY</name>
<keyword evidence="3" id="KW-1185">Reference proteome</keyword>
<evidence type="ECO:0000313" key="3">
    <source>
        <dbReference type="Proteomes" id="UP000681041"/>
    </source>
</evidence>
<dbReference type="GO" id="GO:0016020">
    <property type="term" value="C:membrane"/>
    <property type="evidence" value="ECO:0007669"/>
    <property type="project" value="GOC"/>
</dbReference>
<gene>
    <name evidence="2" type="ORF">HYG87_03075</name>
</gene>
<organism evidence="2 3">
    <name type="scientific">Methanobacterium alkalithermotolerans</name>
    <dbReference type="NCBI Taxonomy" id="2731220"/>
    <lineage>
        <taxon>Archaea</taxon>
        <taxon>Methanobacteriati</taxon>
        <taxon>Methanobacteriota</taxon>
        <taxon>Methanomada group</taxon>
        <taxon>Methanobacteria</taxon>
        <taxon>Methanobacteriales</taxon>
        <taxon>Methanobacteriaceae</taxon>
        <taxon>Methanobacterium</taxon>
    </lineage>
</organism>
<dbReference type="PANTHER" id="PTHR31302">
    <property type="entry name" value="TRANSMEMBRANE PROTEIN WITH METALLOPHOSPHOESTERASE DOMAIN-RELATED"/>
    <property type="match status" value="1"/>
</dbReference>
<dbReference type="OrthoDB" id="134976at2157"/>